<name>A0A917Z3L5_9ALTE</name>
<evidence type="ECO:0000313" key="2">
    <source>
        <dbReference type="EMBL" id="GGO73516.1"/>
    </source>
</evidence>
<evidence type="ECO:0008006" key="4">
    <source>
        <dbReference type="Google" id="ProtNLM"/>
    </source>
</evidence>
<reference evidence="2" key="1">
    <citation type="journal article" date="2014" name="Int. J. Syst. Evol. Microbiol.">
        <title>Complete genome sequence of Corynebacterium casei LMG S-19264T (=DSM 44701T), isolated from a smear-ripened cheese.</title>
        <authorList>
            <consortium name="US DOE Joint Genome Institute (JGI-PGF)"/>
            <person name="Walter F."/>
            <person name="Albersmeier A."/>
            <person name="Kalinowski J."/>
            <person name="Ruckert C."/>
        </authorList>
    </citation>
    <scope>NUCLEOTIDE SEQUENCE</scope>
    <source>
        <strain evidence="2">CGMCC 1.7086</strain>
    </source>
</reference>
<accession>A0A917Z3L5</accession>
<dbReference type="AlphaFoldDB" id="A0A917Z3L5"/>
<feature type="compositionally biased region" description="Low complexity" evidence="1">
    <location>
        <begin position="144"/>
        <end position="158"/>
    </location>
</feature>
<feature type="compositionally biased region" description="Basic and acidic residues" evidence="1">
    <location>
        <begin position="114"/>
        <end position="123"/>
    </location>
</feature>
<reference evidence="2" key="2">
    <citation type="submission" date="2020-09" db="EMBL/GenBank/DDBJ databases">
        <authorList>
            <person name="Sun Q."/>
            <person name="Zhou Y."/>
        </authorList>
    </citation>
    <scope>NUCLEOTIDE SEQUENCE</scope>
    <source>
        <strain evidence="2">CGMCC 1.7086</strain>
    </source>
</reference>
<gene>
    <name evidence="2" type="ORF">GCM10010982_34190</name>
</gene>
<evidence type="ECO:0000256" key="1">
    <source>
        <dbReference type="SAM" id="MobiDB-lite"/>
    </source>
</evidence>
<dbReference type="RefSeq" id="WP_188698036.1">
    <property type="nucleotide sequence ID" value="NZ_BMLS01000007.1"/>
</dbReference>
<organism evidence="2 3">
    <name type="scientific">Bowmanella pacifica</name>
    <dbReference type="NCBI Taxonomy" id="502051"/>
    <lineage>
        <taxon>Bacteria</taxon>
        <taxon>Pseudomonadati</taxon>
        <taxon>Pseudomonadota</taxon>
        <taxon>Gammaproteobacteria</taxon>
        <taxon>Alteromonadales</taxon>
        <taxon>Alteromonadaceae</taxon>
        <taxon>Bowmanella</taxon>
    </lineage>
</organism>
<protein>
    <recommendedName>
        <fullName evidence="4">Phasin family protein</fullName>
    </recommendedName>
</protein>
<feature type="region of interest" description="Disordered" evidence="1">
    <location>
        <begin position="114"/>
        <end position="203"/>
    </location>
</feature>
<keyword evidence="3" id="KW-1185">Reference proteome</keyword>
<proteinExistence type="predicted"/>
<dbReference type="EMBL" id="BMLS01000007">
    <property type="protein sequence ID" value="GGO73516.1"/>
    <property type="molecule type" value="Genomic_DNA"/>
</dbReference>
<comment type="caution">
    <text evidence="2">The sequence shown here is derived from an EMBL/GenBank/DDBJ whole genome shotgun (WGS) entry which is preliminary data.</text>
</comment>
<feature type="compositionally biased region" description="Low complexity" evidence="1">
    <location>
        <begin position="169"/>
        <end position="203"/>
    </location>
</feature>
<sequence length="203" mass="21578">MKQQTKGKDSYRNLWLAGLGAFEQGRQLADAQLDKLQASSKAQFAQLVERGEAEQAKLGENNLVARWFRKPAQQVKAQLAPGQQRLADSIERLDQVMTQLQSVLDSELAQVESQAEKVAEAKTRNTAQDASQAKQPSADAGKNSQAAQQTQVVVTSSADSGTAEKSTEKSAAANKPTASKAAAAARPSRATKSAPRAAKGTES</sequence>
<dbReference type="Proteomes" id="UP000606935">
    <property type="component" value="Unassembled WGS sequence"/>
</dbReference>
<feature type="compositionally biased region" description="Polar residues" evidence="1">
    <location>
        <begin position="124"/>
        <end position="135"/>
    </location>
</feature>
<evidence type="ECO:0000313" key="3">
    <source>
        <dbReference type="Proteomes" id="UP000606935"/>
    </source>
</evidence>